<feature type="transmembrane region" description="Helical" evidence="6">
    <location>
        <begin position="111"/>
        <end position="135"/>
    </location>
</feature>
<feature type="transmembrane region" description="Helical" evidence="6">
    <location>
        <begin position="34"/>
        <end position="60"/>
    </location>
</feature>
<keyword evidence="5 6" id="KW-0472">Membrane</keyword>
<feature type="transmembrane region" description="Helical" evidence="6">
    <location>
        <begin position="72"/>
        <end position="90"/>
    </location>
</feature>
<keyword evidence="2" id="KW-1003">Cell membrane</keyword>
<dbReference type="STRING" id="1034943.BN59_00569"/>
<name>A0A078KTL3_9GAMM</name>
<dbReference type="Pfam" id="PF01810">
    <property type="entry name" value="LysE"/>
    <property type="match status" value="1"/>
</dbReference>
<keyword evidence="8" id="KW-1185">Reference proteome</keyword>
<accession>A0A078KTL3</accession>
<keyword evidence="4 6" id="KW-1133">Transmembrane helix</keyword>
<dbReference type="PANTHER" id="PTHR30086:SF20">
    <property type="entry name" value="ARGININE EXPORTER PROTEIN ARGO-RELATED"/>
    <property type="match status" value="1"/>
</dbReference>
<dbReference type="GO" id="GO:0005886">
    <property type="term" value="C:plasma membrane"/>
    <property type="evidence" value="ECO:0007669"/>
    <property type="project" value="UniProtKB-SubCell"/>
</dbReference>
<protein>
    <submittedName>
        <fullName evidence="7">Homoserine/Threonine efflux protein</fullName>
    </submittedName>
</protein>
<evidence type="ECO:0000256" key="1">
    <source>
        <dbReference type="ARBA" id="ARBA00004651"/>
    </source>
</evidence>
<sequence>MLMLFIQGLVIGFAISAPFGPIGILCIQRTLQNGFWVGLATGMGAAFADNIYGLIAAFSISAITKFLFAFEYWIRVLGGLVLVYFGLKLLMIESKLMKTKTDAMESIWRAFGSTVLLTLTSPITLLSFMAVFSVLGLGGKNMDYLQALALVSGIFISSTLWWLALTCSVTFFLDEYISQRWMKFVNWIAGSIMLAFSVYALKIIF</sequence>
<keyword evidence="3 6" id="KW-0812">Transmembrane</keyword>
<evidence type="ECO:0000256" key="5">
    <source>
        <dbReference type="ARBA" id="ARBA00023136"/>
    </source>
</evidence>
<proteinExistence type="predicted"/>
<dbReference type="OrthoDB" id="5638726at2"/>
<dbReference type="RefSeq" id="WP_043872867.1">
    <property type="nucleotide sequence ID" value="NZ_CCVW01000001.1"/>
</dbReference>
<dbReference type="PANTHER" id="PTHR30086">
    <property type="entry name" value="ARGININE EXPORTER PROTEIN ARGO"/>
    <property type="match status" value="1"/>
</dbReference>
<comment type="subcellular location">
    <subcellularLocation>
        <location evidence="1">Cell membrane</location>
        <topology evidence="1">Multi-pass membrane protein</topology>
    </subcellularLocation>
</comment>
<organism evidence="7 8">
    <name type="scientific">Legionella massiliensis</name>
    <dbReference type="NCBI Taxonomy" id="1034943"/>
    <lineage>
        <taxon>Bacteria</taxon>
        <taxon>Pseudomonadati</taxon>
        <taxon>Pseudomonadota</taxon>
        <taxon>Gammaproteobacteria</taxon>
        <taxon>Legionellales</taxon>
        <taxon>Legionellaceae</taxon>
        <taxon>Legionella</taxon>
    </lineage>
</organism>
<gene>
    <name evidence="7" type="ORF">BN59_00569</name>
</gene>
<dbReference type="GO" id="GO:0015171">
    <property type="term" value="F:amino acid transmembrane transporter activity"/>
    <property type="evidence" value="ECO:0007669"/>
    <property type="project" value="TreeGrafter"/>
</dbReference>
<reference evidence="7 8" key="1">
    <citation type="submission" date="2014-06" db="EMBL/GenBank/DDBJ databases">
        <authorList>
            <person name="Urmite Genomes Urmite Genomes"/>
        </authorList>
    </citation>
    <scope>NUCLEOTIDE SEQUENCE [LARGE SCALE GENOMIC DNA]</scope>
</reference>
<evidence type="ECO:0000256" key="2">
    <source>
        <dbReference type="ARBA" id="ARBA00022475"/>
    </source>
</evidence>
<feature type="transmembrane region" description="Helical" evidence="6">
    <location>
        <begin position="184"/>
        <end position="204"/>
    </location>
</feature>
<dbReference type="Proteomes" id="UP000044071">
    <property type="component" value="Unassembled WGS sequence"/>
</dbReference>
<feature type="transmembrane region" description="Helical" evidence="6">
    <location>
        <begin position="147"/>
        <end position="172"/>
    </location>
</feature>
<evidence type="ECO:0000313" key="7">
    <source>
        <dbReference type="EMBL" id="CDZ76302.1"/>
    </source>
</evidence>
<dbReference type="AlphaFoldDB" id="A0A078KTL3"/>
<evidence type="ECO:0000256" key="6">
    <source>
        <dbReference type="SAM" id="Phobius"/>
    </source>
</evidence>
<dbReference type="EMBL" id="CCSB01000001">
    <property type="protein sequence ID" value="CDZ76302.1"/>
    <property type="molecule type" value="Genomic_DNA"/>
</dbReference>
<evidence type="ECO:0000313" key="8">
    <source>
        <dbReference type="Proteomes" id="UP000044071"/>
    </source>
</evidence>
<dbReference type="eggNOG" id="COG1280">
    <property type="taxonomic scope" value="Bacteria"/>
</dbReference>
<dbReference type="InterPro" id="IPR001123">
    <property type="entry name" value="LeuE-type"/>
</dbReference>
<evidence type="ECO:0000256" key="3">
    <source>
        <dbReference type="ARBA" id="ARBA00022692"/>
    </source>
</evidence>
<feature type="transmembrane region" description="Helical" evidence="6">
    <location>
        <begin position="6"/>
        <end position="27"/>
    </location>
</feature>
<evidence type="ECO:0000256" key="4">
    <source>
        <dbReference type="ARBA" id="ARBA00022989"/>
    </source>
</evidence>